<dbReference type="Proteomes" id="UP000192761">
    <property type="component" value="Unassembled WGS sequence"/>
</dbReference>
<reference evidence="1 2" key="1">
    <citation type="submission" date="2017-04" db="EMBL/GenBank/DDBJ databases">
        <authorList>
            <person name="Afonso C.L."/>
            <person name="Miller P.J."/>
            <person name="Scott M.A."/>
            <person name="Spackman E."/>
            <person name="Goraichik I."/>
            <person name="Dimitrov K.M."/>
            <person name="Suarez D.L."/>
            <person name="Swayne D.E."/>
        </authorList>
    </citation>
    <scope>NUCLEOTIDE SEQUENCE [LARGE SCALE GENOMIC DNA]</scope>
    <source>
        <strain evidence="1 2">DSM 23236</strain>
    </source>
</reference>
<dbReference type="InterPro" id="IPR007922">
    <property type="entry name" value="DciA-like"/>
</dbReference>
<dbReference type="AlphaFoldDB" id="A0A1W1XZ27"/>
<dbReference type="RefSeq" id="WP_084092587.1">
    <property type="nucleotide sequence ID" value="NZ_FWXD01000030.1"/>
</dbReference>
<dbReference type="STRING" id="1121001.SAMN02745857_03643"/>
<keyword evidence="2" id="KW-1185">Reference proteome</keyword>
<evidence type="ECO:0000313" key="1">
    <source>
        <dbReference type="EMBL" id="SMC29166.1"/>
    </source>
</evidence>
<dbReference type="Pfam" id="PF05258">
    <property type="entry name" value="DciA"/>
    <property type="match status" value="1"/>
</dbReference>
<accession>A0A1W1XZ27</accession>
<gene>
    <name evidence="1" type="ORF">SAMN02745857_03643</name>
</gene>
<protein>
    <recommendedName>
        <fullName evidence="3">DUF721 domain-containing protein</fullName>
    </recommendedName>
</protein>
<name>A0A1W1XZ27_9NEIS</name>
<evidence type="ECO:0008006" key="3">
    <source>
        <dbReference type="Google" id="ProtNLM"/>
    </source>
</evidence>
<dbReference type="EMBL" id="FWXD01000030">
    <property type="protein sequence ID" value="SMC29166.1"/>
    <property type="molecule type" value="Genomic_DNA"/>
</dbReference>
<evidence type="ECO:0000313" key="2">
    <source>
        <dbReference type="Proteomes" id="UP000192761"/>
    </source>
</evidence>
<dbReference type="OrthoDB" id="8588398at2"/>
<organism evidence="1 2">
    <name type="scientific">Andreprevotia lacus DSM 23236</name>
    <dbReference type="NCBI Taxonomy" id="1121001"/>
    <lineage>
        <taxon>Bacteria</taxon>
        <taxon>Pseudomonadati</taxon>
        <taxon>Pseudomonadota</taxon>
        <taxon>Betaproteobacteria</taxon>
        <taxon>Neisseriales</taxon>
        <taxon>Chitinibacteraceae</taxon>
        <taxon>Andreprevotia</taxon>
    </lineage>
</organism>
<sequence>MSAAPRYKPAYPAFVGKDRELLQLVAKVSELNRLTTAVRAALPPELATACLNATLDTSRPAGNALLIGVTSSAAAARIRLAAPALIAAMAAGGWQVSAIVPKVQVALQLEKTNKTKDLHMSQAAIDALEGLSKSIDDPGIAGALQTLLSHHKGRF</sequence>
<proteinExistence type="predicted"/>